<evidence type="ECO:0000256" key="3">
    <source>
        <dbReference type="ARBA" id="ARBA00022840"/>
    </source>
</evidence>
<dbReference type="EMBL" id="LR134377">
    <property type="protein sequence ID" value="VEH05707.1"/>
    <property type="molecule type" value="Genomic_DNA"/>
</dbReference>
<proteinExistence type="predicted"/>
<keyword evidence="1" id="KW-0813">Transport</keyword>
<dbReference type="SUPFAM" id="SSF52540">
    <property type="entry name" value="P-loop containing nucleoside triphosphate hydrolases"/>
    <property type="match status" value="1"/>
</dbReference>
<sequence>MAARLHIDAQLQARNFDLTFNIDQGETLAVVGSNGAGKSTLIQLIAGILMPDSGSLLIDGKELLGNSPVLVHHRKIGYLSQKPLLFPHLNVIDNVAFGACAQGLSRSESYQRAEEELELVGCGHLKLRRVQQLSGGQAQRVAIARVLVTDPAVLLLDEPFAALDATVSPELRGLMQQRFKERTVVIVTHDFLDLVALADKVIEIKNGHIVASGQVETIIRHPPTAFLAKFVGLNLVPAYFSNGELLVDGTFFAIEDAQLQDKLNMQSSTPVHIVFPPTAIQLYPVDLATDIPVEDKRTLATVVAIEDRGLAHRVTLSCVGQSLIADITPHQLKEFNLAVETKVLINVDKPVIYQP</sequence>
<dbReference type="PANTHER" id="PTHR42781">
    <property type="entry name" value="SPERMIDINE/PUTRESCINE IMPORT ATP-BINDING PROTEIN POTA"/>
    <property type="match status" value="1"/>
</dbReference>
<dbReference type="PROSITE" id="PS00211">
    <property type="entry name" value="ABC_TRANSPORTER_1"/>
    <property type="match status" value="1"/>
</dbReference>
<dbReference type="InterPro" id="IPR003439">
    <property type="entry name" value="ABC_transporter-like_ATP-bd"/>
</dbReference>
<dbReference type="SUPFAM" id="SSF50331">
    <property type="entry name" value="MOP-like"/>
    <property type="match status" value="1"/>
</dbReference>
<dbReference type="Gene3D" id="2.40.50.100">
    <property type="match status" value="1"/>
</dbReference>
<gene>
    <name evidence="5" type="primary">molC</name>
    <name evidence="5" type="ORF">NCTC949_00750</name>
</gene>
<dbReference type="Gene3D" id="3.40.50.300">
    <property type="entry name" value="P-loop containing nucleotide triphosphate hydrolases"/>
    <property type="match status" value="1"/>
</dbReference>
<dbReference type="GO" id="GO:0005524">
    <property type="term" value="F:ATP binding"/>
    <property type="evidence" value="ECO:0007669"/>
    <property type="project" value="UniProtKB-KW"/>
</dbReference>
<name>A0AB38VR69_9CORY</name>
<evidence type="ECO:0000313" key="6">
    <source>
        <dbReference type="Proteomes" id="UP000271380"/>
    </source>
</evidence>
<dbReference type="InterPro" id="IPR027417">
    <property type="entry name" value="P-loop_NTPase"/>
</dbReference>
<dbReference type="EC" id="3.6.3.30" evidence="5"/>
<dbReference type="InterPro" id="IPR017871">
    <property type="entry name" value="ABC_transporter-like_CS"/>
</dbReference>
<keyword evidence="3 5" id="KW-0067">ATP-binding</keyword>
<dbReference type="RefSeq" id="WP_172595871.1">
    <property type="nucleotide sequence ID" value="NZ_LR134377.1"/>
</dbReference>
<dbReference type="PANTHER" id="PTHR42781:SF4">
    <property type="entry name" value="SPERMIDINE_PUTRESCINE IMPORT ATP-BINDING PROTEIN POTA"/>
    <property type="match status" value="1"/>
</dbReference>
<dbReference type="Proteomes" id="UP000271380">
    <property type="component" value="Chromosome"/>
</dbReference>
<accession>A0AB38VR69</accession>
<evidence type="ECO:0000259" key="4">
    <source>
        <dbReference type="PROSITE" id="PS50893"/>
    </source>
</evidence>
<dbReference type="InterPro" id="IPR050093">
    <property type="entry name" value="ABC_SmlMolc_Importer"/>
</dbReference>
<reference evidence="5 6" key="1">
    <citation type="submission" date="2018-12" db="EMBL/GenBank/DDBJ databases">
        <authorList>
            <consortium name="Pathogen Informatics"/>
        </authorList>
    </citation>
    <scope>NUCLEOTIDE SEQUENCE [LARGE SCALE GENOMIC DNA]</scope>
    <source>
        <strain evidence="5 6">NCTC949</strain>
    </source>
</reference>
<keyword evidence="2" id="KW-0547">Nucleotide-binding</keyword>
<dbReference type="InterPro" id="IPR008995">
    <property type="entry name" value="Mo/tungstate-bd_C_term_dom"/>
</dbReference>
<dbReference type="InterPro" id="IPR003593">
    <property type="entry name" value="AAA+_ATPase"/>
</dbReference>
<dbReference type="GO" id="GO:0016887">
    <property type="term" value="F:ATP hydrolysis activity"/>
    <property type="evidence" value="ECO:0007669"/>
    <property type="project" value="InterPro"/>
</dbReference>
<dbReference type="AlphaFoldDB" id="A0AB38VR69"/>
<feature type="domain" description="ABC transporter" evidence="4">
    <location>
        <begin position="5"/>
        <end position="231"/>
    </location>
</feature>
<evidence type="ECO:0000256" key="2">
    <source>
        <dbReference type="ARBA" id="ARBA00022741"/>
    </source>
</evidence>
<keyword evidence="5" id="KW-0378">Hydrolase</keyword>
<evidence type="ECO:0000313" key="5">
    <source>
        <dbReference type="EMBL" id="VEH05707.1"/>
    </source>
</evidence>
<organism evidence="5 6">
    <name type="scientific">Corynebacterium kutscheri</name>
    <dbReference type="NCBI Taxonomy" id="35755"/>
    <lineage>
        <taxon>Bacteria</taxon>
        <taxon>Bacillati</taxon>
        <taxon>Actinomycetota</taxon>
        <taxon>Actinomycetes</taxon>
        <taxon>Mycobacteriales</taxon>
        <taxon>Corynebacteriaceae</taxon>
        <taxon>Corynebacterium</taxon>
    </lineage>
</organism>
<evidence type="ECO:0000256" key="1">
    <source>
        <dbReference type="ARBA" id="ARBA00022448"/>
    </source>
</evidence>
<dbReference type="PROSITE" id="PS50893">
    <property type="entry name" value="ABC_TRANSPORTER_2"/>
    <property type="match status" value="1"/>
</dbReference>
<dbReference type="Pfam" id="PF00005">
    <property type="entry name" value="ABC_tran"/>
    <property type="match status" value="1"/>
</dbReference>
<protein>
    <submittedName>
        <fullName evidence="5">Molybdate ABC transport system, ATP-binding protein</fullName>
        <ecNumber evidence="5">3.6.3.30</ecNumber>
    </submittedName>
</protein>
<dbReference type="SMART" id="SM00382">
    <property type="entry name" value="AAA"/>
    <property type="match status" value="1"/>
</dbReference>